<comment type="caution">
    <text evidence="2">The sequence shown here is derived from an EMBL/GenBank/DDBJ whole genome shotgun (WGS) entry which is preliminary data.</text>
</comment>
<organism evidence="2 3">
    <name type="scientific">Pseudomonas aeruginosa</name>
    <dbReference type="NCBI Taxonomy" id="287"/>
    <lineage>
        <taxon>Bacteria</taxon>
        <taxon>Pseudomonadati</taxon>
        <taxon>Pseudomonadota</taxon>
        <taxon>Gammaproteobacteria</taxon>
        <taxon>Pseudomonadales</taxon>
        <taxon>Pseudomonadaceae</taxon>
        <taxon>Pseudomonas</taxon>
    </lineage>
</organism>
<gene>
    <name evidence="2" type="ORF">DT376_38630</name>
</gene>
<dbReference type="EMBL" id="QORE01002823">
    <property type="protein sequence ID" value="RCI69684.1"/>
    <property type="molecule type" value="Genomic_DNA"/>
</dbReference>
<evidence type="ECO:0000313" key="2">
    <source>
        <dbReference type="EMBL" id="RCI69684.1"/>
    </source>
</evidence>
<proteinExistence type="predicted"/>
<sequence length="43" mass="5291">MPRHSDANAQHVDSKTRRKLEDQRRMQFRRAIEDPCDELRLRQ</sequence>
<evidence type="ECO:0000313" key="3">
    <source>
        <dbReference type="Proteomes" id="UP000253594"/>
    </source>
</evidence>
<evidence type="ECO:0000256" key="1">
    <source>
        <dbReference type="SAM" id="MobiDB-lite"/>
    </source>
</evidence>
<dbReference type="InterPro" id="IPR058059">
    <property type="entry name" value="PA3496-like"/>
</dbReference>
<dbReference type="NCBIfam" id="NF046101">
    <property type="entry name" value="PA3496_fam"/>
    <property type="match status" value="1"/>
</dbReference>
<feature type="non-terminal residue" evidence="2">
    <location>
        <position position="43"/>
    </location>
</feature>
<dbReference type="Proteomes" id="UP000253594">
    <property type="component" value="Unassembled WGS sequence"/>
</dbReference>
<feature type="region of interest" description="Disordered" evidence="1">
    <location>
        <begin position="1"/>
        <end position="23"/>
    </location>
</feature>
<protein>
    <submittedName>
        <fullName evidence="2">Transcriptional regulator</fullName>
    </submittedName>
</protein>
<accession>A0A367LWY5</accession>
<dbReference type="AlphaFoldDB" id="A0A367LWY5"/>
<name>A0A367LWY5_PSEAI</name>
<reference evidence="2 3" key="1">
    <citation type="submission" date="2018-07" db="EMBL/GenBank/DDBJ databases">
        <title>Mechanisms of high-level aminoglycoside resistance among Gram-negative pathogens in Brazil.</title>
        <authorList>
            <person name="Ballaben A.S."/>
            <person name="Darini A.L.C."/>
            <person name="Doi Y."/>
        </authorList>
    </citation>
    <scope>NUCLEOTIDE SEQUENCE [LARGE SCALE GENOMIC DNA]</scope>
    <source>
        <strain evidence="2 3">B2-305</strain>
    </source>
</reference>